<comment type="caution">
    <text evidence="5">The sequence shown here is derived from an EMBL/GenBank/DDBJ whole genome shotgun (WGS) entry which is preliminary data.</text>
</comment>
<keyword evidence="1 2" id="KW-0238">DNA-binding</keyword>
<feature type="DNA-binding region" description="Fork-head" evidence="2">
    <location>
        <begin position="1033"/>
        <end position="1133"/>
    </location>
</feature>
<feature type="compositionally biased region" description="Basic and acidic residues" evidence="3">
    <location>
        <begin position="235"/>
        <end position="258"/>
    </location>
</feature>
<feature type="compositionally biased region" description="Low complexity" evidence="3">
    <location>
        <begin position="1392"/>
        <end position="1409"/>
    </location>
</feature>
<evidence type="ECO:0000313" key="5">
    <source>
        <dbReference type="EMBL" id="KAH7029963.1"/>
    </source>
</evidence>
<dbReference type="Proteomes" id="UP000774617">
    <property type="component" value="Unassembled WGS sequence"/>
</dbReference>
<feature type="region of interest" description="Disordered" evidence="3">
    <location>
        <begin position="415"/>
        <end position="442"/>
    </location>
</feature>
<feature type="region of interest" description="Disordered" evidence="3">
    <location>
        <begin position="1601"/>
        <end position="1671"/>
    </location>
</feature>
<evidence type="ECO:0000256" key="1">
    <source>
        <dbReference type="ARBA" id="ARBA00023125"/>
    </source>
</evidence>
<dbReference type="PROSITE" id="PS50039">
    <property type="entry name" value="FORK_HEAD_3"/>
    <property type="match status" value="1"/>
</dbReference>
<dbReference type="Gene3D" id="1.10.10.10">
    <property type="entry name" value="Winged helix-like DNA-binding domain superfamily/Winged helix DNA-binding domain"/>
    <property type="match status" value="1"/>
</dbReference>
<comment type="subcellular location">
    <subcellularLocation>
        <location evidence="2">Nucleus</location>
    </subcellularLocation>
</comment>
<feature type="compositionally biased region" description="Polar residues" evidence="3">
    <location>
        <begin position="1631"/>
        <end position="1648"/>
    </location>
</feature>
<dbReference type="InterPro" id="IPR036390">
    <property type="entry name" value="WH_DNA-bd_sf"/>
</dbReference>
<organism evidence="5 6">
    <name type="scientific">Macrophomina phaseolina</name>
    <dbReference type="NCBI Taxonomy" id="35725"/>
    <lineage>
        <taxon>Eukaryota</taxon>
        <taxon>Fungi</taxon>
        <taxon>Dikarya</taxon>
        <taxon>Ascomycota</taxon>
        <taxon>Pezizomycotina</taxon>
        <taxon>Dothideomycetes</taxon>
        <taxon>Dothideomycetes incertae sedis</taxon>
        <taxon>Botryosphaeriales</taxon>
        <taxon>Botryosphaeriaceae</taxon>
        <taxon>Macrophomina</taxon>
    </lineage>
</organism>
<feature type="region of interest" description="Disordered" evidence="3">
    <location>
        <begin position="117"/>
        <end position="284"/>
    </location>
</feature>
<dbReference type="EMBL" id="JAGTJR010000047">
    <property type="protein sequence ID" value="KAH7029963.1"/>
    <property type="molecule type" value="Genomic_DNA"/>
</dbReference>
<feature type="compositionally biased region" description="Low complexity" evidence="3">
    <location>
        <begin position="1656"/>
        <end position="1668"/>
    </location>
</feature>
<dbReference type="InterPro" id="IPR024636">
    <property type="entry name" value="SET_assoc"/>
</dbReference>
<evidence type="ECO:0000256" key="3">
    <source>
        <dbReference type="SAM" id="MobiDB-lite"/>
    </source>
</evidence>
<feature type="region of interest" description="Disordered" evidence="3">
    <location>
        <begin position="1364"/>
        <end position="1409"/>
    </location>
</feature>
<dbReference type="InterPro" id="IPR011011">
    <property type="entry name" value="Znf_FYVE_PHD"/>
</dbReference>
<dbReference type="SUPFAM" id="SSF57903">
    <property type="entry name" value="FYVE/PHD zinc finger"/>
    <property type="match status" value="1"/>
</dbReference>
<dbReference type="InterPro" id="IPR036388">
    <property type="entry name" value="WH-like_DNA-bd_sf"/>
</dbReference>
<evidence type="ECO:0000259" key="4">
    <source>
        <dbReference type="PROSITE" id="PS50039"/>
    </source>
</evidence>
<feature type="compositionally biased region" description="Basic and acidic residues" evidence="3">
    <location>
        <begin position="196"/>
        <end position="217"/>
    </location>
</feature>
<feature type="domain" description="Fork-head" evidence="4">
    <location>
        <begin position="1033"/>
        <end position="1133"/>
    </location>
</feature>
<feature type="compositionally biased region" description="Basic and acidic residues" evidence="3">
    <location>
        <begin position="706"/>
        <end position="715"/>
    </location>
</feature>
<protein>
    <recommendedName>
        <fullName evidence="4">Fork-head domain-containing protein</fullName>
    </recommendedName>
</protein>
<feature type="region of interest" description="Disordered" evidence="3">
    <location>
        <begin position="927"/>
        <end position="1026"/>
    </location>
</feature>
<feature type="region of interest" description="Disordered" evidence="3">
    <location>
        <begin position="524"/>
        <end position="556"/>
    </location>
</feature>
<gene>
    <name evidence="5" type="ORF">B0J12DRAFT_704427</name>
</gene>
<evidence type="ECO:0000256" key="2">
    <source>
        <dbReference type="PROSITE-ProRule" id="PRU00089"/>
    </source>
</evidence>
<dbReference type="CDD" id="cd15489">
    <property type="entry name" value="PHD_SF"/>
    <property type="match status" value="1"/>
</dbReference>
<feature type="compositionally biased region" description="Basic and acidic residues" evidence="3">
    <location>
        <begin position="1374"/>
        <end position="1391"/>
    </location>
</feature>
<name>A0ABQ8FVU5_9PEZI</name>
<dbReference type="InterPro" id="IPR001766">
    <property type="entry name" value="Fork_head_dom"/>
</dbReference>
<proteinExistence type="predicted"/>
<feature type="compositionally biased region" description="Basic and acidic residues" evidence="3">
    <location>
        <begin position="1500"/>
        <end position="1509"/>
    </location>
</feature>
<dbReference type="Pfam" id="PF11767">
    <property type="entry name" value="SET_assoc"/>
    <property type="match status" value="1"/>
</dbReference>
<keyword evidence="2" id="KW-0539">Nucleus</keyword>
<keyword evidence="6" id="KW-1185">Reference proteome</keyword>
<evidence type="ECO:0000313" key="6">
    <source>
        <dbReference type="Proteomes" id="UP000774617"/>
    </source>
</evidence>
<feature type="compositionally biased region" description="Basic and acidic residues" evidence="3">
    <location>
        <begin position="1007"/>
        <end position="1020"/>
    </location>
</feature>
<feature type="region of interest" description="Disordered" evidence="3">
    <location>
        <begin position="1151"/>
        <end position="1185"/>
    </location>
</feature>
<feature type="compositionally biased region" description="Polar residues" evidence="3">
    <location>
        <begin position="535"/>
        <end position="556"/>
    </location>
</feature>
<accession>A0ABQ8FVU5</accession>
<feature type="compositionally biased region" description="Polar residues" evidence="3">
    <location>
        <begin position="222"/>
        <end position="233"/>
    </location>
</feature>
<sequence length="1730" mass="193336">MIQSSEKAFLGLDTKGSYWIIHNQVNSTASTVIINKTGPSFSLEGLLGTKGGSLQSERLQEFKALRFEKTWYLEDIQAFEAACGVTCAPRLRENKSSGSKLTRWDWGIEGIDLTRGLLEGTRQAPPRAKASPMSKRSRDFSPEPQPWSKRRPLDKDTPYFGHADTYRPFYGSNATDAPPPSAKKRRDSSFSVSSSPRDREVHDVGKSRLDNRHDQLKRPMQQPRQTHTSTANVSLERRHENADAATKRPSGADRHQNHADSTSVSFDYSGVPRGPRARPRLPQAPDYQQKLYRTALDGKHAGVVSQEELVKIKEQPYIFIASSHLPFLPTTIPHLQRRVLRDSLVSAKVKADVSGYYLVFPATKVGKERLQLCFERYNKSPMFGEYTLHMEAFVHGQTTEGHLPSEIGGNLLQTTTKPQSRPESLLGRPVTPVGGPAASHLWPKADDEVSMSSTAVPSEISSGTTSAKSHCAECKNSHFSPYNPKHGCSTCWRYYHSNCRKPQARINEDLNTWQCNYCIKKKRPKPAPQQRSEQDNLSASSAFEPSRLHNWSQDSSKQAIGQTRMGIWAPSTIAEIKGVQNSIPEPPVAAEETQSQRVILDPRFRGREFNGYSRLWYRTMNGTASTPEAHKHTLEVNLANEQQSTAPENSKLLPGVGDIRHRLQSSTGFQKEPDAPTQNRADQAPRPDANPSTEKAGPEKAYQPQDDTREVRTIDDDSMSEFSESKIDEYLDDDGFQADLEPEIPDLALEIPEVSTEDIASHGAQLQDKAEKLDVELFGGKHAQVVSSENRTSQNKHHPAKRSSLANCSVCGKIIFSKLAKVDDPTCIGCKNKRQTAEENSAPTLLITESPEEVWRRRLQPVQQHPSPAGDIRAPQPIREMPRFGQVHQNLHADLSTQDTEVAVSPENICIPQESLSEDERNGLPERYQTATNKAHTTVGYESEEEVETADQSAETADGEGQSSEASRPARRARSPVNENINNATAGMGSDNARSAIGSEVPQGTHGKAERDAQSDDAPKDSSNLPAPCAKLPAIFSWPELIGFALAETSDHRMTAAQVHQWIVDNIQGYDIHNTTHRSSIAATLSQQKAKFPKADAVMEGSRQLSRWRLAPEYVSAYKNELKNHRERLRRERELQGARNGLVSRRKEFNEFAKSPHTAPDPSNPRPTSQHKDISNLPPPSTETPMFIQRHRVAYDDDGRDIVAGFKDVPTERWTELAKAESFRTKGMRFYVGDYIKAPLPNRFKFADYSHKPLVQTIAQIEEIRQRRDASGYAVLVQWFVTKEAAEWWKCRHVKSLWPKDEKAGSYVPATVWDVLTSDFIIEQEKLDPEETKRRIIPNLFFELDTEVWLLYLKQGQGPETWPGIAFGPQSPHSAEKEAENTEAGLERTNERSGSASRTSARSQAWTATQSQITLRTKSMAEANQPSKQLPHDKLAGIQQIFKARNRTSITQALMVEAVPISSEQVPPKQPPLSRVLFTPSPTNGQVEKDANVTDFRRSKSVSKADGKMSRSALEAPMKRQKRGVTPEEQAAVRTFLLEEQANAEYRTKDLFAAVPELDPDNAAWDREAKIAEIKARPSRKARFTNNLTYARLERPSHTFFKEVDRPLPKAYKAPPPNRPGSGYSDHAVTDLTTQANGRRASLSNPDMNMQDAPYTQSSTTNGTSSSQFDLNRPEMFDTVEELLNLPSNLVPTLYEGRLAFRDGTVGANGRLPRAKKVFKVGRNVPGELK</sequence>
<feature type="region of interest" description="Disordered" evidence="3">
    <location>
        <begin position="1500"/>
        <end position="1527"/>
    </location>
</feature>
<feature type="region of interest" description="Disordered" evidence="3">
    <location>
        <begin position="666"/>
        <end position="721"/>
    </location>
</feature>
<reference evidence="5 6" key="1">
    <citation type="journal article" date="2021" name="Nat. Commun.">
        <title>Genetic determinants of endophytism in the Arabidopsis root mycobiome.</title>
        <authorList>
            <person name="Mesny F."/>
            <person name="Miyauchi S."/>
            <person name="Thiergart T."/>
            <person name="Pickel B."/>
            <person name="Atanasova L."/>
            <person name="Karlsson M."/>
            <person name="Huettel B."/>
            <person name="Barry K.W."/>
            <person name="Haridas S."/>
            <person name="Chen C."/>
            <person name="Bauer D."/>
            <person name="Andreopoulos W."/>
            <person name="Pangilinan J."/>
            <person name="LaButti K."/>
            <person name="Riley R."/>
            <person name="Lipzen A."/>
            <person name="Clum A."/>
            <person name="Drula E."/>
            <person name="Henrissat B."/>
            <person name="Kohler A."/>
            <person name="Grigoriev I.V."/>
            <person name="Martin F.M."/>
            <person name="Hacquard S."/>
        </authorList>
    </citation>
    <scope>NUCLEOTIDE SEQUENCE [LARGE SCALE GENOMIC DNA]</scope>
    <source>
        <strain evidence="5 6">MPI-SDFR-AT-0080</strain>
    </source>
</reference>
<dbReference type="SUPFAM" id="SSF46785">
    <property type="entry name" value="Winged helix' DNA-binding domain"/>
    <property type="match status" value="1"/>
</dbReference>